<sequence length="254" mass="27609">MTAVTSYADVAAALASQWRRLDNWLSESDEDLLGIADQASSLPGWTNRDLVIHLARAWSALSVSEPSPIGTIPLTLAEYLGSYPSRADEIDELTRELSALRHDDPLRAVKDEASVALSKLKEFEEVARGYGLADPGDLVIQARRGPILLRDMVISRLVELVVHAIDLSKSFAGILDSRGEANPILPSAAQIVAEELLHIVLTRGGWSLVVSDPLRWIALASGRSPYDVDELARALEPTFTSDAVPDLGRMLPLL</sequence>
<evidence type="ECO:0000313" key="3">
    <source>
        <dbReference type="Proteomes" id="UP000315389"/>
    </source>
</evidence>
<dbReference type="RefSeq" id="WP_142118004.1">
    <property type="nucleotide sequence ID" value="NZ_BAAASV010000002.1"/>
</dbReference>
<dbReference type="InterPro" id="IPR024344">
    <property type="entry name" value="MDMPI_metal-binding"/>
</dbReference>
<dbReference type="InterPro" id="IPR034660">
    <property type="entry name" value="DinB/YfiT-like"/>
</dbReference>
<gene>
    <name evidence="2" type="ORF">FB461_0131</name>
</gene>
<organism evidence="2 3">
    <name type="scientific">Rarobacter faecitabidus</name>
    <dbReference type="NCBI Taxonomy" id="13243"/>
    <lineage>
        <taxon>Bacteria</taxon>
        <taxon>Bacillati</taxon>
        <taxon>Actinomycetota</taxon>
        <taxon>Actinomycetes</taxon>
        <taxon>Micrococcales</taxon>
        <taxon>Rarobacteraceae</taxon>
        <taxon>Rarobacter</taxon>
    </lineage>
</organism>
<protein>
    <submittedName>
        <fullName evidence="2">Mycothiol maleylpyruvate isomerase-like protein</fullName>
    </submittedName>
</protein>
<dbReference type="GO" id="GO:0016853">
    <property type="term" value="F:isomerase activity"/>
    <property type="evidence" value="ECO:0007669"/>
    <property type="project" value="UniProtKB-KW"/>
</dbReference>
<dbReference type="OrthoDB" id="8481083at2"/>
<keyword evidence="3" id="KW-1185">Reference proteome</keyword>
<dbReference type="Pfam" id="PF11716">
    <property type="entry name" value="MDMPI_N"/>
    <property type="match status" value="1"/>
</dbReference>
<dbReference type="EMBL" id="VFOS01000001">
    <property type="protein sequence ID" value="TQL63663.1"/>
    <property type="molecule type" value="Genomic_DNA"/>
</dbReference>
<name>A0A542ZTH7_RARFA</name>
<dbReference type="Proteomes" id="UP000315389">
    <property type="component" value="Unassembled WGS sequence"/>
</dbReference>
<dbReference type="AlphaFoldDB" id="A0A542ZTH7"/>
<proteinExistence type="predicted"/>
<evidence type="ECO:0000259" key="1">
    <source>
        <dbReference type="Pfam" id="PF11716"/>
    </source>
</evidence>
<accession>A0A542ZTH7</accession>
<dbReference type="SUPFAM" id="SSF109854">
    <property type="entry name" value="DinB/YfiT-like putative metalloenzymes"/>
    <property type="match status" value="1"/>
</dbReference>
<comment type="caution">
    <text evidence="2">The sequence shown here is derived from an EMBL/GenBank/DDBJ whole genome shotgun (WGS) entry which is preliminary data.</text>
</comment>
<feature type="domain" description="Mycothiol-dependent maleylpyruvate isomerase metal-binding" evidence="1">
    <location>
        <begin position="15"/>
        <end position="167"/>
    </location>
</feature>
<dbReference type="Gene3D" id="1.20.120.450">
    <property type="entry name" value="dinb family like domain"/>
    <property type="match status" value="1"/>
</dbReference>
<reference evidence="2 3" key="1">
    <citation type="submission" date="2019-06" db="EMBL/GenBank/DDBJ databases">
        <title>Sequencing the genomes of 1000 actinobacteria strains.</title>
        <authorList>
            <person name="Klenk H.-P."/>
        </authorList>
    </citation>
    <scope>NUCLEOTIDE SEQUENCE [LARGE SCALE GENOMIC DNA]</scope>
    <source>
        <strain evidence="2 3">DSM 4813</strain>
    </source>
</reference>
<dbReference type="GO" id="GO:0046872">
    <property type="term" value="F:metal ion binding"/>
    <property type="evidence" value="ECO:0007669"/>
    <property type="project" value="InterPro"/>
</dbReference>
<keyword evidence="2" id="KW-0670">Pyruvate</keyword>
<evidence type="ECO:0000313" key="2">
    <source>
        <dbReference type="EMBL" id="TQL63663.1"/>
    </source>
</evidence>
<keyword evidence="2" id="KW-0413">Isomerase</keyword>